<dbReference type="eggNOG" id="KOG4360">
    <property type="taxonomic scope" value="Eukaryota"/>
</dbReference>
<keyword evidence="2 4" id="KW-0175">Coiled coil</keyword>
<feature type="coiled-coil region" evidence="4">
    <location>
        <begin position="94"/>
        <end position="216"/>
    </location>
</feature>
<evidence type="ECO:0000256" key="4">
    <source>
        <dbReference type="SAM" id="Coils"/>
    </source>
</evidence>
<protein>
    <submittedName>
        <fullName evidence="8">HAP1 N-terminal domain-containing protein</fullName>
    </submittedName>
</protein>
<feature type="domain" description="HAP1 N-terminal" evidence="6">
    <location>
        <begin position="1"/>
        <end position="237"/>
    </location>
</feature>
<dbReference type="Proteomes" id="UP000095284">
    <property type="component" value="Unplaced"/>
</dbReference>
<dbReference type="InterPro" id="IPR051946">
    <property type="entry name" value="Intracell_Traff-Reg"/>
</dbReference>
<feature type="compositionally biased region" description="Pro residues" evidence="5">
    <location>
        <begin position="433"/>
        <end position="449"/>
    </location>
</feature>
<dbReference type="PANTHER" id="PTHR15751:SF12">
    <property type="entry name" value="TRAFFICKING KINESIN-BINDING PROTEIN MILT"/>
    <property type="match status" value="1"/>
</dbReference>
<keyword evidence="3" id="KW-0496">Mitochondrion</keyword>
<dbReference type="GO" id="GO:0031410">
    <property type="term" value="C:cytoplasmic vesicle"/>
    <property type="evidence" value="ECO:0007669"/>
    <property type="project" value="TreeGrafter"/>
</dbReference>
<dbReference type="InterPro" id="IPR006933">
    <property type="entry name" value="HAP1_N"/>
</dbReference>
<dbReference type="GO" id="GO:0047496">
    <property type="term" value="P:vesicle transport along microtubule"/>
    <property type="evidence" value="ECO:0007669"/>
    <property type="project" value="TreeGrafter"/>
</dbReference>
<evidence type="ECO:0000313" key="7">
    <source>
        <dbReference type="Proteomes" id="UP000095284"/>
    </source>
</evidence>
<feature type="region of interest" description="Disordered" evidence="5">
    <location>
        <begin position="413"/>
        <end position="519"/>
    </location>
</feature>
<organism evidence="7 8">
    <name type="scientific">Bursaphelenchus xylophilus</name>
    <name type="common">Pinewood nematode worm</name>
    <name type="synonym">Aphelenchoides xylophilus</name>
    <dbReference type="NCBI Taxonomy" id="6326"/>
    <lineage>
        <taxon>Eukaryota</taxon>
        <taxon>Metazoa</taxon>
        <taxon>Ecdysozoa</taxon>
        <taxon>Nematoda</taxon>
        <taxon>Chromadorea</taxon>
        <taxon>Rhabditida</taxon>
        <taxon>Tylenchina</taxon>
        <taxon>Tylenchomorpha</taxon>
        <taxon>Aphelenchoidea</taxon>
        <taxon>Aphelenchoididae</taxon>
        <taxon>Bursaphelenchus</taxon>
    </lineage>
</organism>
<dbReference type="SMART" id="SM01424">
    <property type="entry name" value="HAP1_N"/>
    <property type="match status" value="1"/>
</dbReference>
<dbReference type="Pfam" id="PF04849">
    <property type="entry name" value="HAP1_N"/>
    <property type="match status" value="1"/>
</dbReference>
<accession>A0A1I7S8L3</accession>
<dbReference type="GO" id="GO:0048311">
    <property type="term" value="P:mitochondrion distribution"/>
    <property type="evidence" value="ECO:0007669"/>
    <property type="project" value="TreeGrafter"/>
</dbReference>
<dbReference type="GO" id="GO:0017022">
    <property type="term" value="F:myosin binding"/>
    <property type="evidence" value="ECO:0007669"/>
    <property type="project" value="TreeGrafter"/>
</dbReference>
<dbReference type="GO" id="GO:0005739">
    <property type="term" value="C:mitochondrion"/>
    <property type="evidence" value="ECO:0007669"/>
    <property type="project" value="UniProtKB-SubCell"/>
</dbReference>
<evidence type="ECO:0000256" key="5">
    <source>
        <dbReference type="SAM" id="MobiDB-lite"/>
    </source>
</evidence>
<evidence type="ECO:0000256" key="1">
    <source>
        <dbReference type="ARBA" id="ARBA00004173"/>
    </source>
</evidence>
<feature type="compositionally biased region" description="Polar residues" evidence="5">
    <location>
        <begin position="454"/>
        <end position="468"/>
    </location>
</feature>
<evidence type="ECO:0000256" key="2">
    <source>
        <dbReference type="ARBA" id="ARBA00023054"/>
    </source>
</evidence>
<reference evidence="8" key="1">
    <citation type="submission" date="2016-11" db="UniProtKB">
        <authorList>
            <consortium name="WormBaseParasite"/>
        </authorList>
    </citation>
    <scope>IDENTIFICATION</scope>
</reference>
<evidence type="ECO:0000313" key="8">
    <source>
        <dbReference type="WBParaSite" id="BXY_0935600.1"/>
    </source>
</evidence>
<dbReference type="WBParaSite" id="BXY_0935600.1">
    <property type="protein sequence ID" value="BXY_0935600.1"/>
    <property type="gene ID" value="BXY_0935600"/>
</dbReference>
<dbReference type="PANTHER" id="PTHR15751">
    <property type="entry name" value="TRAFFICKING KINESIN-BINDING PROTEIN"/>
    <property type="match status" value="1"/>
</dbReference>
<name>A0A1I7S8L3_BURXY</name>
<comment type="subcellular location">
    <subcellularLocation>
        <location evidence="1">Mitochondrion</location>
    </subcellularLocation>
</comment>
<dbReference type="GO" id="GO:0006605">
    <property type="term" value="P:protein targeting"/>
    <property type="evidence" value="ECO:0007669"/>
    <property type="project" value="TreeGrafter"/>
</dbReference>
<dbReference type="AlphaFoldDB" id="A0A1I7S8L3"/>
<proteinExistence type="predicted"/>
<feature type="compositionally biased region" description="Polar residues" evidence="5">
    <location>
        <begin position="354"/>
        <end position="363"/>
    </location>
</feature>
<sequence>MESISDQTLEELLKTGLKEQELEYVAILGNSLLEQNRELKERNEFLEESLSASNDCIQQLKHQLQQRSDLLEAYSEYDELNHSSPTDRYNPVFVERLQTRVKKLEEENQALKSETVRLKDSAAALDERTEERIRDYLNQLERANCKINRIQKQLKEKNLECAEQDQKIQQLLKETSTRKRNEKRLDNENNDLREELTEAIRTHEELKLEVEQLSERYVEVAGLLTETKDELSILKSKQTGSWGSLYDSLASELEASDSGFYTTPMVSARSDCQTSTSDYFPQLTLQQEFERLEPIAEQPCCSTMTLADELAIESKNLSGESSDECGYYDMPSKAVMYAMRRSLSAEKRRRKSPTHTPFSTPENSIDEEDKRIVRPNSLQLVSHPNFGYLETVVEQTPITDDLQEVQIEVPEVKSYRNQSCSPIHFERIDSSPPKDPNPPDEPTPRPPTCFPYSGATSYMPNSETSNQPSDSSIISDDEEEDTKENRNRIAHRKIQKVQSATEVTKQIKDPEEDDDLTPRTLELLNNYNGPRLGEPGRPGTKDLEFSLKKMEVRRKVRNTPNPSLCVPSDGRNVWPRRSRTSSAPCCVDIDLFRDFMLPEHAHKLGLNQFSRRPQRSRTNTSAFGNVEVWDPRKHCSVPFGMWRR</sequence>
<evidence type="ECO:0000259" key="6">
    <source>
        <dbReference type="SMART" id="SM01424"/>
    </source>
</evidence>
<feature type="region of interest" description="Disordered" evidence="5">
    <location>
        <begin position="344"/>
        <end position="371"/>
    </location>
</feature>
<evidence type="ECO:0000256" key="3">
    <source>
        <dbReference type="ARBA" id="ARBA00023128"/>
    </source>
</evidence>